<evidence type="ECO:0000313" key="2">
    <source>
        <dbReference type="EMBL" id="CAH2058717.1"/>
    </source>
</evidence>
<keyword evidence="1" id="KW-0812">Transmembrane</keyword>
<evidence type="ECO:0000256" key="1">
    <source>
        <dbReference type="SAM" id="Phobius"/>
    </source>
</evidence>
<dbReference type="EMBL" id="OU466860">
    <property type="protein sequence ID" value="CAH2058717.1"/>
    <property type="molecule type" value="Genomic_DNA"/>
</dbReference>
<keyword evidence="3" id="KW-1185">Reference proteome</keyword>
<dbReference type="AlphaFoldDB" id="A0AAU9S9E2"/>
<feature type="transmembrane region" description="Helical" evidence="1">
    <location>
        <begin position="28"/>
        <end position="45"/>
    </location>
</feature>
<organism evidence="2 3">
    <name type="scientific">Thlaspi arvense</name>
    <name type="common">Field penny-cress</name>
    <dbReference type="NCBI Taxonomy" id="13288"/>
    <lineage>
        <taxon>Eukaryota</taxon>
        <taxon>Viridiplantae</taxon>
        <taxon>Streptophyta</taxon>
        <taxon>Embryophyta</taxon>
        <taxon>Tracheophyta</taxon>
        <taxon>Spermatophyta</taxon>
        <taxon>Magnoliopsida</taxon>
        <taxon>eudicotyledons</taxon>
        <taxon>Gunneridae</taxon>
        <taxon>Pentapetalae</taxon>
        <taxon>rosids</taxon>
        <taxon>malvids</taxon>
        <taxon>Brassicales</taxon>
        <taxon>Brassicaceae</taxon>
        <taxon>Thlaspideae</taxon>
        <taxon>Thlaspi</taxon>
    </lineage>
</organism>
<accession>A0AAU9S9E2</accession>
<dbReference type="Proteomes" id="UP000836841">
    <property type="component" value="Chromosome 4"/>
</dbReference>
<reference evidence="2 3" key="1">
    <citation type="submission" date="2022-03" db="EMBL/GenBank/DDBJ databases">
        <authorList>
            <person name="Nunn A."/>
            <person name="Chopra R."/>
            <person name="Nunn A."/>
            <person name="Contreras Garrido A."/>
        </authorList>
    </citation>
    <scope>NUCLEOTIDE SEQUENCE [LARGE SCALE GENOMIC DNA]</scope>
</reference>
<gene>
    <name evidence="2" type="ORF">TAV2_LOCUS14000</name>
</gene>
<keyword evidence="1" id="KW-0472">Membrane</keyword>
<evidence type="ECO:0000313" key="3">
    <source>
        <dbReference type="Proteomes" id="UP000836841"/>
    </source>
</evidence>
<sequence>MICRHRTNLRYHTTVLHNLPVRHRNDKFVISYLVATGLAAGFRVTKDLKDAFIAFVESNSTDPVDEFFSKGYASASLLLFAFLCLADLFSHLLPLPNDHFKSHHEHYKYHLLSVKTLLHPCEHENDDHLPHSQSKVNKVFTEQNLCFIDTRHFSFVVTPSQEKVSSCSPYVY</sequence>
<protein>
    <submittedName>
        <fullName evidence="2">Uncharacterized protein</fullName>
    </submittedName>
</protein>
<feature type="transmembrane region" description="Helical" evidence="1">
    <location>
        <begin position="72"/>
        <end position="93"/>
    </location>
</feature>
<name>A0AAU9S9E2_THLAR</name>
<keyword evidence="1" id="KW-1133">Transmembrane helix</keyword>
<proteinExistence type="predicted"/>